<keyword evidence="3" id="KW-1185">Reference proteome</keyword>
<dbReference type="PANTHER" id="PTHR21666">
    <property type="entry name" value="PEPTIDASE-RELATED"/>
    <property type="match status" value="1"/>
</dbReference>
<dbReference type="Pfam" id="PF01551">
    <property type="entry name" value="Peptidase_M23"/>
    <property type="match status" value="1"/>
</dbReference>
<evidence type="ECO:0000313" key="3">
    <source>
        <dbReference type="Proteomes" id="UP001597375"/>
    </source>
</evidence>
<dbReference type="EC" id="3.4.24.-" evidence="2"/>
<dbReference type="Proteomes" id="UP001597375">
    <property type="component" value="Unassembled WGS sequence"/>
</dbReference>
<dbReference type="CDD" id="cd12797">
    <property type="entry name" value="M23_peptidase"/>
    <property type="match status" value="1"/>
</dbReference>
<sequence length="231" mass="25721">MANHLKKSPAHTLTIKPRVMAALRSILFLSLLLIPTGVHAAKRVNIADGFDFPVGKPDSAGYYKARGLRLRSPTHFGEDWNGRNGGDSDLGDPVYTCADGIVTFAYNVRQGWGNVVLIRHAYRDPSSGQVKFVDSLYGHLDKIMVKVGQGVKRGQQVGTIGSNFGMYPAHLHFEIRHNIHIGMQRNSVASTLDNWADPTDFINKYRRLNREWRPVAVPTGTYEEYAGFKGL</sequence>
<dbReference type="GO" id="GO:0016787">
    <property type="term" value="F:hydrolase activity"/>
    <property type="evidence" value="ECO:0007669"/>
    <property type="project" value="UniProtKB-KW"/>
</dbReference>
<protein>
    <submittedName>
        <fullName evidence="2">M23 family metallopeptidase</fullName>
        <ecNumber evidence="2">3.4.24.-</ecNumber>
    </submittedName>
</protein>
<dbReference type="InterPro" id="IPR011055">
    <property type="entry name" value="Dup_hybrid_motif"/>
</dbReference>
<keyword evidence="2" id="KW-0378">Hydrolase</keyword>
<evidence type="ECO:0000259" key="1">
    <source>
        <dbReference type="Pfam" id="PF01551"/>
    </source>
</evidence>
<gene>
    <name evidence="2" type="ORF">ACFSSA_05770</name>
</gene>
<dbReference type="PANTHER" id="PTHR21666:SF270">
    <property type="entry name" value="MUREIN HYDROLASE ACTIVATOR ENVC"/>
    <property type="match status" value="1"/>
</dbReference>
<reference evidence="3" key="1">
    <citation type="journal article" date="2019" name="Int. J. Syst. Evol. Microbiol.">
        <title>The Global Catalogue of Microorganisms (GCM) 10K type strain sequencing project: providing services to taxonomists for standard genome sequencing and annotation.</title>
        <authorList>
            <consortium name="The Broad Institute Genomics Platform"/>
            <consortium name="The Broad Institute Genome Sequencing Center for Infectious Disease"/>
            <person name="Wu L."/>
            <person name="Ma J."/>
        </authorList>
    </citation>
    <scope>NUCLEOTIDE SEQUENCE [LARGE SCALE GENOMIC DNA]</scope>
    <source>
        <strain evidence="3">CGMCC 4.7106</strain>
    </source>
</reference>
<dbReference type="InterPro" id="IPR016047">
    <property type="entry name" value="M23ase_b-sheet_dom"/>
</dbReference>
<accession>A0ABW5D703</accession>
<dbReference type="EMBL" id="JBHUIT010000003">
    <property type="protein sequence ID" value="MFD2256173.1"/>
    <property type="molecule type" value="Genomic_DNA"/>
</dbReference>
<organism evidence="2 3">
    <name type="scientific">Luteolibacter algae</name>
    <dbReference type="NCBI Taxonomy" id="454151"/>
    <lineage>
        <taxon>Bacteria</taxon>
        <taxon>Pseudomonadati</taxon>
        <taxon>Verrucomicrobiota</taxon>
        <taxon>Verrucomicrobiia</taxon>
        <taxon>Verrucomicrobiales</taxon>
        <taxon>Verrucomicrobiaceae</taxon>
        <taxon>Luteolibacter</taxon>
    </lineage>
</organism>
<evidence type="ECO:0000313" key="2">
    <source>
        <dbReference type="EMBL" id="MFD2256173.1"/>
    </source>
</evidence>
<proteinExistence type="predicted"/>
<dbReference type="InterPro" id="IPR050570">
    <property type="entry name" value="Cell_wall_metabolism_enzyme"/>
</dbReference>
<dbReference type="SUPFAM" id="SSF51261">
    <property type="entry name" value="Duplicated hybrid motif"/>
    <property type="match status" value="1"/>
</dbReference>
<dbReference type="Gene3D" id="2.70.70.10">
    <property type="entry name" value="Glucose Permease (Domain IIA)"/>
    <property type="match status" value="1"/>
</dbReference>
<dbReference type="RefSeq" id="WP_386819168.1">
    <property type="nucleotide sequence ID" value="NZ_JBHUIT010000003.1"/>
</dbReference>
<feature type="domain" description="M23ase beta-sheet core" evidence="1">
    <location>
        <begin position="90"/>
        <end position="178"/>
    </location>
</feature>
<name>A0ABW5D703_9BACT</name>
<comment type="caution">
    <text evidence="2">The sequence shown here is derived from an EMBL/GenBank/DDBJ whole genome shotgun (WGS) entry which is preliminary data.</text>
</comment>